<protein>
    <submittedName>
        <fullName evidence="1">Uncharacterized protein</fullName>
    </submittedName>
</protein>
<evidence type="ECO:0000313" key="1">
    <source>
        <dbReference type="EMBL" id="NLF53084.1"/>
    </source>
</evidence>
<evidence type="ECO:0000313" key="2">
    <source>
        <dbReference type="Proteomes" id="UP000536534"/>
    </source>
</evidence>
<sequence>MTKDITPNGTIALIDGVRRIHYDGYWLKYYDPPADSLQTKKILIQALTRRLFNHVEHGINIPGKRLAEARASYETEQDPARKRVKGAMLAGTLFNRASDIFTKLVELQEHGVEIDTDNALMRECGFCLQEALELGRLVLHRSGEEGIDELWGEPFRAFSIPVEAFYESRYIKIAQTLEAIEHITGTMVATFAAGPLFEGVAPLIERFGEIAQVKSETLRTDPEIFDVWADFVVIAEQLAAFAPQLPPAAPEHMRQLAVDGHRLILQGRDLLTYITRARVPMPKSTAEYLDRCRYFAGQLHAASLPSAARPDR</sequence>
<proteinExistence type="predicted"/>
<dbReference type="EMBL" id="JAAYYV010000040">
    <property type="protein sequence ID" value="NLF53084.1"/>
    <property type="molecule type" value="Genomic_DNA"/>
</dbReference>
<gene>
    <name evidence="1" type="ORF">GX576_01520</name>
</gene>
<reference evidence="1 2" key="1">
    <citation type="journal article" date="2020" name="Biotechnol. Biofuels">
        <title>New insights from the biogas microbiome by comprehensive genome-resolved metagenomics of nearly 1600 species originating from multiple anaerobic digesters.</title>
        <authorList>
            <person name="Campanaro S."/>
            <person name="Treu L."/>
            <person name="Rodriguez-R L.M."/>
            <person name="Kovalovszki A."/>
            <person name="Ziels R.M."/>
            <person name="Maus I."/>
            <person name="Zhu X."/>
            <person name="Kougias P.G."/>
            <person name="Basile A."/>
            <person name="Luo G."/>
            <person name="Schluter A."/>
            <person name="Konstantinidis K.T."/>
            <person name="Angelidaki I."/>
        </authorList>
    </citation>
    <scope>NUCLEOTIDE SEQUENCE [LARGE SCALE GENOMIC DNA]</scope>
    <source>
        <strain evidence="1">AS06rmzACSIP_256</strain>
    </source>
</reference>
<dbReference type="Proteomes" id="UP000536534">
    <property type="component" value="Unassembled WGS sequence"/>
</dbReference>
<dbReference type="AlphaFoldDB" id="A0A7X7R730"/>
<comment type="caution">
    <text evidence="1">The sequence shown here is derived from an EMBL/GenBank/DDBJ whole genome shotgun (WGS) entry which is preliminary data.</text>
</comment>
<name>A0A7X7R730_9RHOO</name>
<organism evidence="1 2">
    <name type="scientific">Thauera phenolivorans</name>
    <dbReference type="NCBI Taxonomy" id="1792543"/>
    <lineage>
        <taxon>Bacteria</taxon>
        <taxon>Pseudomonadati</taxon>
        <taxon>Pseudomonadota</taxon>
        <taxon>Betaproteobacteria</taxon>
        <taxon>Rhodocyclales</taxon>
        <taxon>Zoogloeaceae</taxon>
        <taxon>Thauera</taxon>
    </lineage>
</organism>
<accession>A0A7X7R730</accession>